<organism evidence="4 5">
    <name type="scientific">Mycobacterium paraseoulense</name>
    <dbReference type="NCBI Taxonomy" id="590652"/>
    <lineage>
        <taxon>Bacteria</taxon>
        <taxon>Bacillati</taxon>
        <taxon>Actinomycetota</taxon>
        <taxon>Actinomycetes</taxon>
        <taxon>Mycobacteriales</taxon>
        <taxon>Mycobacteriaceae</taxon>
        <taxon>Mycobacterium</taxon>
    </lineage>
</organism>
<dbReference type="InterPro" id="IPR002347">
    <property type="entry name" value="SDR_fam"/>
</dbReference>
<dbReference type="PRINTS" id="PR00081">
    <property type="entry name" value="GDHRDH"/>
</dbReference>
<proteinExistence type="inferred from homology"/>
<accession>A0A1X0IFN3</accession>
<sequence>MTINDYTVLVTGAGGGVGHGIARALAVDGAHVFVATRSESGRAVAAELSEAGCRATWVRCDVTVAESVIDAVEAAVMTTGRLDALVHNATSNASSKPHRLEDVDESLWRDHIGVSVTGAYHCASAAFQALRERAGTFLVMTSPAGIEGSATLPLYATVKGALRGFAKSLAREWGAYGITVNVISPLAYSPAMTAAIEADPAMEERLARRIPLARIGDPQLDIGSAVTFLVGPKARYLTGQTIGVDGGHFTNL</sequence>
<name>A0A1X0IFN3_9MYCO</name>
<reference evidence="4 5" key="1">
    <citation type="submission" date="2017-02" db="EMBL/GenBank/DDBJ databases">
        <title>The new phylogeny of genus Mycobacterium.</title>
        <authorList>
            <person name="Tortoli E."/>
            <person name="Trovato A."/>
            <person name="Cirillo D.M."/>
        </authorList>
    </citation>
    <scope>NUCLEOTIDE SEQUENCE [LARGE SCALE GENOMIC DNA]</scope>
    <source>
        <strain evidence="4 5">DSM 45000</strain>
    </source>
</reference>
<dbReference type="SUPFAM" id="SSF51735">
    <property type="entry name" value="NAD(P)-binding Rossmann-fold domains"/>
    <property type="match status" value="1"/>
</dbReference>
<dbReference type="PANTHER" id="PTHR43639">
    <property type="entry name" value="OXIDOREDUCTASE, SHORT-CHAIN DEHYDROGENASE/REDUCTASE FAMILY (AFU_ORTHOLOGUE AFUA_5G02870)"/>
    <property type="match status" value="1"/>
</dbReference>
<dbReference type="Gene3D" id="3.40.50.720">
    <property type="entry name" value="NAD(P)-binding Rossmann-like Domain"/>
    <property type="match status" value="1"/>
</dbReference>
<comment type="caution">
    <text evidence="4">The sequence shown here is derived from an EMBL/GenBank/DDBJ whole genome shotgun (WGS) entry which is preliminary data.</text>
</comment>
<dbReference type="AlphaFoldDB" id="A0A1X0IFN3"/>
<dbReference type="EMBL" id="MVIE01000003">
    <property type="protein sequence ID" value="ORB45790.1"/>
    <property type="molecule type" value="Genomic_DNA"/>
</dbReference>
<gene>
    <name evidence="4" type="ORF">BST39_03440</name>
</gene>
<feature type="domain" description="Ketoreductase" evidence="3">
    <location>
        <begin position="6"/>
        <end position="188"/>
    </location>
</feature>
<dbReference type="GO" id="GO:0016491">
    <property type="term" value="F:oxidoreductase activity"/>
    <property type="evidence" value="ECO:0007669"/>
    <property type="project" value="UniProtKB-KW"/>
</dbReference>
<dbReference type="FunFam" id="3.40.50.720:FF:000084">
    <property type="entry name" value="Short-chain dehydrogenase reductase"/>
    <property type="match status" value="1"/>
</dbReference>
<dbReference type="RefSeq" id="WP_083169068.1">
    <property type="nucleotide sequence ID" value="NZ_AP022619.1"/>
</dbReference>
<keyword evidence="2" id="KW-0560">Oxidoreductase</keyword>
<evidence type="ECO:0000313" key="5">
    <source>
        <dbReference type="Proteomes" id="UP000192513"/>
    </source>
</evidence>
<evidence type="ECO:0000313" key="4">
    <source>
        <dbReference type="EMBL" id="ORB45790.1"/>
    </source>
</evidence>
<dbReference type="Proteomes" id="UP000192513">
    <property type="component" value="Unassembled WGS sequence"/>
</dbReference>
<dbReference type="InterPro" id="IPR036291">
    <property type="entry name" value="NAD(P)-bd_dom_sf"/>
</dbReference>
<dbReference type="InterPro" id="IPR057326">
    <property type="entry name" value="KR_dom"/>
</dbReference>
<evidence type="ECO:0000256" key="1">
    <source>
        <dbReference type="ARBA" id="ARBA00006484"/>
    </source>
</evidence>
<evidence type="ECO:0000259" key="3">
    <source>
        <dbReference type="SMART" id="SM00822"/>
    </source>
</evidence>
<evidence type="ECO:0000256" key="2">
    <source>
        <dbReference type="ARBA" id="ARBA00023002"/>
    </source>
</evidence>
<dbReference type="PANTHER" id="PTHR43639:SF1">
    <property type="entry name" value="SHORT-CHAIN DEHYDROGENASE_REDUCTASE FAMILY PROTEIN"/>
    <property type="match status" value="1"/>
</dbReference>
<keyword evidence="5" id="KW-1185">Reference proteome</keyword>
<protein>
    <submittedName>
        <fullName evidence="4">Short-chain dehydrogenase</fullName>
    </submittedName>
</protein>
<dbReference type="STRING" id="590652.BST39_03440"/>
<dbReference type="Pfam" id="PF13561">
    <property type="entry name" value="adh_short_C2"/>
    <property type="match status" value="1"/>
</dbReference>
<comment type="similarity">
    <text evidence="1">Belongs to the short-chain dehydrogenases/reductases (SDR) family.</text>
</comment>
<dbReference type="OrthoDB" id="4380821at2"/>
<dbReference type="SMART" id="SM00822">
    <property type="entry name" value="PKS_KR"/>
    <property type="match status" value="1"/>
</dbReference>